<accession>A0A5J5BAV6</accession>
<reference evidence="1 2" key="1">
    <citation type="submission" date="2019-09" db="EMBL/GenBank/DDBJ databases">
        <title>A chromosome-level genome assembly of the Chinese tupelo Nyssa sinensis.</title>
        <authorList>
            <person name="Yang X."/>
            <person name="Kang M."/>
            <person name="Yang Y."/>
            <person name="Xiong H."/>
            <person name="Wang M."/>
            <person name="Zhang Z."/>
            <person name="Wang Z."/>
            <person name="Wu H."/>
            <person name="Ma T."/>
            <person name="Liu J."/>
            <person name="Xi Z."/>
        </authorList>
    </citation>
    <scope>NUCLEOTIDE SEQUENCE [LARGE SCALE GENOMIC DNA]</scope>
    <source>
        <strain evidence="1">J267</strain>
        <tissue evidence="1">Leaf</tissue>
    </source>
</reference>
<dbReference type="Proteomes" id="UP000325577">
    <property type="component" value="Linkage Group LG14"/>
</dbReference>
<sequence length="87" mass="9763">MRTPPSLLSLAIDSALINLPNFSDLSFVPEHILLELFLRTLKAGKLTEKILKLFVATGKEEILSLIQAHNIRHVLTPVLPTRCSEKF</sequence>
<evidence type="ECO:0000313" key="1">
    <source>
        <dbReference type="EMBL" id="KAA8538897.1"/>
    </source>
</evidence>
<dbReference type="EMBL" id="CM018037">
    <property type="protein sequence ID" value="KAA8538897.1"/>
    <property type="molecule type" value="Genomic_DNA"/>
</dbReference>
<dbReference type="AlphaFoldDB" id="A0A5J5BAV6"/>
<evidence type="ECO:0000313" key="2">
    <source>
        <dbReference type="Proteomes" id="UP000325577"/>
    </source>
</evidence>
<gene>
    <name evidence="1" type="ORF">F0562_025589</name>
</gene>
<keyword evidence="2" id="KW-1185">Reference proteome</keyword>
<name>A0A5J5BAV6_9ASTE</name>
<organism evidence="1 2">
    <name type="scientific">Nyssa sinensis</name>
    <dbReference type="NCBI Taxonomy" id="561372"/>
    <lineage>
        <taxon>Eukaryota</taxon>
        <taxon>Viridiplantae</taxon>
        <taxon>Streptophyta</taxon>
        <taxon>Embryophyta</taxon>
        <taxon>Tracheophyta</taxon>
        <taxon>Spermatophyta</taxon>
        <taxon>Magnoliopsida</taxon>
        <taxon>eudicotyledons</taxon>
        <taxon>Gunneridae</taxon>
        <taxon>Pentapetalae</taxon>
        <taxon>asterids</taxon>
        <taxon>Cornales</taxon>
        <taxon>Nyssaceae</taxon>
        <taxon>Nyssa</taxon>
    </lineage>
</organism>
<proteinExistence type="predicted"/>
<protein>
    <submittedName>
        <fullName evidence="1">Uncharacterized protein</fullName>
    </submittedName>
</protein>
<dbReference type="OrthoDB" id="1845870at2759"/>